<protein>
    <submittedName>
        <fullName evidence="2">Uncharacterized protein</fullName>
    </submittedName>
</protein>
<evidence type="ECO:0000313" key="2">
    <source>
        <dbReference type="EMBL" id="KAF9442939.1"/>
    </source>
</evidence>
<sequence>MYALRNDPHSPPSPKQLYAEEDKDATGSAYVSTLDALSISGNAITFHYHKSGDHTKESHEVLNTTRSIHAKENMVKVALAKWVDGHLAKKAERLKDVDPVLTSA</sequence>
<reference evidence="2" key="1">
    <citation type="submission" date="2020-11" db="EMBL/GenBank/DDBJ databases">
        <authorList>
            <consortium name="DOE Joint Genome Institute"/>
            <person name="Ahrendt S."/>
            <person name="Riley R."/>
            <person name="Andreopoulos W."/>
            <person name="Labutti K."/>
            <person name="Pangilinan J."/>
            <person name="Ruiz-Duenas F.J."/>
            <person name="Barrasa J.M."/>
            <person name="Sanchez-Garcia M."/>
            <person name="Camarero S."/>
            <person name="Miyauchi S."/>
            <person name="Serrano A."/>
            <person name="Linde D."/>
            <person name="Babiker R."/>
            <person name="Drula E."/>
            <person name="Ayuso-Fernandez I."/>
            <person name="Pacheco R."/>
            <person name="Padilla G."/>
            <person name="Ferreira P."/>
            <person name="Barriuso J."/>
            <person name="Kellner H."/>
            <person name="Castanera R."/>
            <person name="Alfaro M."/>
            <person name="Ramirez L."/>
            <person name="Pisabarro A.G."/>
            <person name="Kuo A."/>
            <person name="Tritt A."/>
            <person name="Lipzen A."/>
            <person name="He G."/>
            <person name="Yan M."/>
            <person name="Ng V."/>
            <person name="Cullen D."/>
            <person name="Martin F."/>
            <person name="Rosso M.-N."/>
            <person name="Henrissat B."/>
            <person name="Hibbett D."/>
            <person name="Martinez A.T."/>
            <person name="Grigoriev I.V."/>
        </authorList>
    </citation>
    <scope>NUCLEOTIDE SEQUENCE</scope>
    <source>
        <strain evidence="2">MF-IS2</strain>
    </source>
</reference>
<comment type="caution">
    <text evidence="2">The sequence shown here is derived from an EMBL/GenBank/DDBJ whole genome shotgun (WGS) entry which is preliminary data.</text>
</comment>
<keyword evidence="3" id="KW-1185">Reference proteome</keyword>
<evidence type="ECO:0000256" key="1">
    <source>
        <dbReference type="SAM" id="MobiDB-lite"/>
    </source>
</evidence>
<evidence type="ECO:0000313" key="3">
    <source>
        <dbReference type="Proteomes" id="UP000807342"/>
    </source>
</evidence>
<dbReference type="Proteomes" id="UP000807342">
    <property type="component" value="Unassembled WGS sequence"/>
</dbReference>
<feature type="region of interest" description="Disordered" evidence="1">
    <location>
        <begin position="1"/>
        <end position="24"/>
    </location>
</feature>
<accession>A0A9P5X1L4</accession>
<dbReference type="EMBL" id="MU151542">
    <property type="protein sequence ID" value="KAF9442939.1"/>
    <property type="molecule type" value="Genomic_DNA"/>
</dbReference>
<organism evidence="2 3">
    <name type="scientific">Macrolepiota fuliginosa MF-IS2</name>
    <dbReference type="NCBI Taxonomy" id="1400762"/>
    <lineage>
        <taxon>Eukaryota</taxon>
        <taxon>Fungi</taxon>
        <taxon>Dikarya</taxon>
        <taxon>Basidiomycota</taxon>
        <taxon>Agaricomycotina</taxon>
        <taxon>Agaricomycetes</taxon>
        <taxon>Agaricomycetidae</taxon>
        <taxon>Agaricales</taxon>
        <taxon>Agaricineae</taxon>
        <taxon>Agaricaceae</taxon>
        <taxon>Macrolepiota</taxon>
    </lineage>
</organism>
<proteinExistence type="predicted"/>
<name>A0A9P5X1L4_9AGAR</name>
<gene>
    <name evidence="2" type="ORF">P691DRAFT_788683</name>
</gene>
<dbReference type="AlphaFoldDB" id="A0A9P5X1L4"/>